<organism evidence="2">
    <name type="scientific">freshwater metagenome</name>
    <dbReference type="NCBI Taxonomy" id="449393"/>
    <lineage>
        <taxon>unclassified sequences</taxon>
        <taxon>metagenomes</taxon>
        <taxon>ecological metagenomes</taxon>
    </lineage>
</organism>
<dbReference type="Pfam" id="PF04417">
    <property type="entry name" value="DUF501"/>
    <property type="match status" value="1"/>
</dbReference>
<dbReference type="EMBL" id="CAEZWE010000033">
    <property type="protein sequence ID" value="CAB4653550.1"/>
    <property type="molecule type" value="Genomic_DNA"/>
</dbReference>
<dbReference type="PANTHER" id="PTHR37163">
    <property type="entry name" value="CONSERVED PROTEIN"/>
    <property type="match status" value="1"/>
</dbReference>
<dbReference type="PANTHER" id="PTHR37163:SF1">
    <property type="entry name" value="DUF501 DOMAIN-CONTAINING PROTEIN"/>
    <property type="match status" value="1"/>
</dbReference>
<dbReference type="InterPro" id="IPR007511">
    <property type="entry name" value="DUF501"/>
</dbReference>
<protein>
    <submittedName>
        <fullName evidence="2">Unannotated protein</fullName>
    </submittedName>
</protein>
<accession>A0A6J6KUR3</accession>
<sequence length="162" mass="17484">MTLPGTAPTGADIDAVTALIGRTPQGDFRVVVRDEHGAPVVLMNAPLLNDNTPMPTLYWLVGRRDVSGVSTLEADATIDVVEELIGLETIDAIHQRYASERDVLISQSHVGPRPTGGVGGTRRGVKCLHAHFAYWLAGGDDAVGQWVAQQLDERNIPRTQRP</sequence>
<dbReference type="AlphaFoldDB" id="A0A6J6KUR3"/>
<reference evidence="2" key="1">
    <citation type="submission" date="2020-05" db="EMBL/GenBank/DDBJ databases">
        <authorList>
            <person name="Chiriac C."/>
            <person name="Salcher M."/>
            <person name="Ghai R."/>
            <person name="Kavagutti S V."/>
        </authorList>
    </citation>
    <scope>NUCLEOTIDE SEQUENCE</scope>
</reference>
<name>A0A6J6KUR3_9ZZZZ</name>
<gene>
    <name evidence="1" type="ORF">UFOPK1572_00689</name>
    <name evidence="2" type="ORF">UFOPK2169_00927</name>
</gene>
<dbReference type="EMBL" id="CAEZTC010000070">
    <property type="protein sequence ID" value="CAB4558964.1"/>
    <property type="molecule type" value="Genomic_DNA"/>
</dbReference>
<evidence type="ECO:0000313" key="1">
    <source>
        <dbReference type="EMBL" id="CAB4558964.1"/>
    </source>
</evidence>
<proteinExistence type="predicted"/>
<evidence type="ECO:0000313" key="2">
    <source>
        <dbReference type="EMBL" id="CAB4653550.1"/>
    </source>
</evidence>